<keyword evidence="3" id="KW-1185">Reference proteome</keyword>
<dbReference type="PANTHER" id="PTHR16092">
    <property type="entry name" value="SEC3/SYNTAXIN-RELATED"/>
    <property type="match status" value="1"/>
</dbReference>
<dbReference type="GO" id="GO:0005546">
    <property type="term" value="F:phosphatidylinositol-4,5-bisphosphate binding"/>
    <property type="evidence" value="ECO:0007669"/>
    <property type="project" value="TreeGrafter"/>
</dbReference>
<sequence length="150" mass="17118">MADSQKQNIINSIFSKKNSKSSAQLGEIYVSHIKVWEDDDGGGKKPRYLIVSVTNDGYGFIRKAKLNINGSFSVGKIWRLEEMCGVKIVNPLEFTFTIRKIYRWQSEKEADQATFLKALIRLFRTITNRTAALKLEGTETLGIGRWILTR</sequence>
<dbReference type="STRING" id="68775.A0A5C3M6Q7"/>
<dbReference type="SMART" id="SM01313">
    <property type="entry name" value="Sec3-PIP2_bind"/>
    <property type="match status" value="1"/>
</dbReference>
<organism evidence="2 3">
    <name type="scientific">Crucibulum laeve</name>
    <dbReference type="NCBI Taxonomy" id="68775"/>
    <lineage>
        <taxon>Eukaryota</taxon>
        <taxon>Fungi</taxon>
        <taxon>Dikarya</taxon>
        <taxon>Basidiomycota</taxon>
        <taxon>Agaricomycotina</taxon>
        <taxon>Agaricomycetes</taxon>
        <taxon>Agaricomycetidae</taxon>
        <taxon>Agaricales</taxon>
        <taxon>Agaricineae</taxon>
        <taxon>Nidulariaceae</taxon>
        <taxon>Crucibulum</taxon>
    </lineage>
</organism>
<dbReference type="GO" id="GO:0005886">
    <property type="term" value="C:plasma membrane"/>
    <property type="evidence" value="ECO:0007669"/>
    <property type="project" value="TreeGrafter"/>
</dbReference>
<evidence type="ECO:0000313" key="2">
    <source>
        <dbReference type="EMBL" id="TFK39548.1"/>
    </source>
</evidence>
<dbReference type="GO" id="GO:0006893">
    <property type="term" value="P:Golgi to plasma membrane transport"/>
    <property type="evidence" value="ECO:0007669"/>
    <property type="project" value="TreeGrafter"/>
</dbReference>
<dbReference type="EMBL" id="ML213599">
    <property type="protein sequence ID" value="TFK39548.1"/>
    <property type="molecule type" value="Genomic_DNA"/>
</dbReference>
<gene>
    <name evidence="2" type="ORF">BDQ12DRAFT_734887</name>
</gene>
<dbReference type="Proteomes" id="UP000308652">
    <property type="component" value="Unassembled WGS sequence"/>
</dbReference>
<accession>A0A5C3M6Q7</accession>
<dbReference type="Gene3D" id="2.30.29.90">
    <property type="match status" value="1"/>
</dbReference>
<dbReference type="GO" id="GO:0000145">
    <property type="term" value="C:exocyst"/>
    <property type="evidence" value="ECO:0007669"/>
    <property type="project" value="TreeGrafter"/>
</dbReference>
<proteinExistence type="predicted"/>
<protein>
    <submittedName>
        <fullName evidence="2">Exocyst complex component SEC3 N-terminal PIP2 binding PH-domain-containing protein</fullName>
    </submittedName>
</protein>
<feature type="domain" description="Exocyst complex component Sec3 PIP2-binding N-terminal" evidence="1">
    <location>
        <begin position="42"/>
        <end position="126"/>
    </location>
</feature>
<reference evidence="2 3" key="1">
    <citation type="journal article" date="2019" name="Nat. Ecol. Evol.">
        <title>Megaphylogeny resolves global patterns of mushroom evolution.</title>
        <authorList>
            <person name="Varga T."/>
            <person name="Krizsan K."/>
            <person name="Foldi C."/>
            <person name="Dima B."/>
            <person name="Sanchez-Garcia M."/>
            <person name="Sanchez-Ramirez S."/>
            <person name="Szollosi G.J."/>
            <person name="Szarkandi J.G."/>
            <person name="Papp V."/>
            <person name="Albert L."/>
            <person name="Andreopoulos W."/>
            <person name="Angelini C."/>
            <person name="Antonin V."/>
            <person name="Barry K.W."/>
            <person name="Bougher N.L."/>
            <person name="Buchanan P."/>
            <person name="Buyck B."/>
            <person name="Bense V."/>
            <person name="Catcheside P."/>
            <person name="Chovatia M."/>
            <person name="Cooper J."/>
            <person name="Damon W."/>
            <person name="Desjardin D."/>
            <person name="Finy P."/>
            <person name="Geml J."/>
            <person name="Haridas S."/>
            <person name="Hughes K."/>
            <person name="Justo A."/>
            <person name="Karasinski D."/>
            <person name="Kautmanova I."/>
            <person name="Kiss B."/>
            <person name="Kocsube S."/>
            <person name="Kotiranta H."/>
            <person name="LaButti K.M."/>
            <person name="Lechner B.E."/>
            <person name="Liimatainen K."/>
            <person name="Lipzen A."/>
            <person name="Lukacs Z."/>
            <person name="Mihaltcheva S."/>
            <person name="Morgado L.N."/>
            <person name="Niskanen T."/>
            <person name="Noordeloos M.E."/>
            <person name="Ohm R.A."/>
            <person name="Ortiz-Santana B."/>
            <person name="Ovrebo C."/>
            <person name="Racz N."/>
            <person name="Riley R."/>
            <person name="Savchenko A."/>
            <person name="Shiryaev A."/>
            <person name="Soop K."/>
            <person name="Spirin V."/>
            <person name="Szebenyi C."/>
            <person name="Tomsovsky M."/>
            <person name="Tulloss R.E."/>
            <person name="Uehling J."/>
            <person name="Grigoriev I.V."/>
            <person name="Vagvolgyi C."/>
            <person name="Papp T."/>
            <person name="Martin F.M."/>
            <person name="Miettinen O."/>
            <person name="Hibbett D.S."/>
            <person name="Nagy L.G."/>
        </authorList>
    </citation>
    <scope>NUCLEOTIDE SEQUENCE [LARGE SCALE GENOMIC DNA]</scope>
    <source>
        <strain evidence="2 3">CBS 166.37</strain>
    </source>
</reference>
<dbReference type="InterPro" id="IPR028258">
    <property type="entry name" value="Sec3-PIP2_bind"/>
</dbReference>
<dbReference type="OrthoDB" id="27109at2759"/>
<dbReference type="Pfam" id="PF15277">
    <property type="entry name" value="Sec3-PIP2_bind"/>
    <property type="match status" value="1"/>
</dbReference>
<dbReference type="PANTHER" id="PTHR16092:SF14">
    <property type="entry name" value="EXOCYST COMPLEX COMPONENT 1 ISOFORM X1"/>
    <property type="match status" value="1"/>
</dbReference>
<evidence type="ECO:0000259" key="1">
    <source>
        <dbReference type="SMART" id="SM01313"/>
    </source>
</evidence>
<name>A0A5C3M6Q7_9AGAR</name>
<evidence type="ECO:0000313" key="3">
    <source>
        <dbReference type="Proteomes" id="UP000308652"/>
    </source>
</evidence>
<dbReference type="GO" id="GO:0006887">
    <property type="term" value="P:exocytosis"/>
    <property type="evidence" value="ECO:0007669"/>
    <property type="project" value="TreeGrafter"/>
</dbReference>
<dbReference type="AlphaFoldDB" id="A0A5C3M6Q7"/>